<evidence type="ECO:0000256" key="4">
    <source>
        <dbReference type="ARBA" id="ARBA00022989"/>
    </source>
</evidence>
<reference evidence="8" key="1">
    <citation type="submission" date="2016-10" db="EMBL/GenBank/DDBJ databases">
        <authorList>
            <person name="Beylefeld A."/>
            <person name="Abolnik C."/>
        </authorList>
    </citation>
    <scope>NUCLEOTIDE SEQUENCE [LARGE SCALE GENOMIC DNA]</scope>
    <source>
        <strain evidence="8">B359_6</strain>
    </source>
</reference>
<keyword evidence="5 6" id="KW-0472">Membrane</keyword>
<dbReference type="KEGG" id="mpul:BLA55_03160"/>
<evidence type="ECO:0000256" key="1">
    <source>
        <dbReference type="ARBA" id="ARBA00004651"/>
    </source>
</evidence>
<dbReference type="STRING" id="48003.BLA55_03160"/>
<name>A0A1L4FSS0_9BACT</name>
<feature type="transmembrane region" description="Helical" evidence="6">
    <location>
        <begin position="426"/>
        <end position="445"/>
    </location>
</feature>
<dbReference type="Gene3D" id="1.20.1740.10">
    <property type="entry name" value="Amino acid/polyamine transporter I"/>
    <property type="match status" value="1"/>
</dbReference>
<dbReference type="GO" id="GO:0005886">
    <property type="term" value="C:plasma membrane"/>
    <property type="evidence" value="ECO:0007669"/>
    <property type="project" value="UniProtKB-SubCell"/>
</dbReference>
<dbReference type="PIRSF" id="PIRSF006060">
    <property type="entry name" value="AA_transporter"/>
    <property type="match status" value="1"/>
</dbReference>
<evidence type="ECO:0000256" key="6">
    <source>
        <dbReference type="SAM" id="Phobius"/>
    </source>
</evidence>
<gene>
    <name evidence="7" type="ORF">BLA55_03160</name>
</gene>
<evidence type="ECO:0000313" key="7">
    <source>
        <dbReference type="EMBL" id="APJ38634.1"/>
    </source>
</evidence>
<proteinExistence type="predicted"/>
<comment type="subcellular location">
    <subcellularLocation>
        <location evidence="1">Cell membrane</location>
        <topology evidence="1">Multi-pass membrane protein</topology>
    </subcellularLocation>
</comment>
<feature type="transmembrane region" description="Helical" evidence="6">
    <location>
        <begin position="265"/>
        <end position="284"/>
    </location>
</feature>
<dbReference type="AlphaFoldDB" id="A0A1L4FSS0"/>
<feature type="transmembrane region" description="Helical" evidence="6">
    <location>
        <begin position="194"/>
        <end position="219"/>
    </location>
</feature>
<dbReference type="OrthoDB" id="396415at2"/>
<keyword evidence="8" id="KW-1185">Reference proteome</keyword>
<dbReference type="InterPro" id="IPR050367">
    <property type="entry name" value="APC_superfamily"/>
</dbReference>
<dbReference type="Proteomes" id="UP000184322">
    <property type="component" value="Chromosome"/>
</dbReference>
<feature type="transmembrane region" description="Helical" evidence="6">
    <location>
        <begin position="92"/>
        <end position="114"/>
    </location>
</feature>
<dbReference type="InterPro" id="IPR002293">
    <property type="entry name" value="AA/rel_permease1"/>
</dbReference>
<sequence>MNRTVKNKSFSQIGFMFFIINFVVGFGFVSTILSVLNLKVYGLLVIIITSLITLGVVLLFSRLATKFSAEYGSSYYYAKQIKPSKFAKHFTFLNGWMQFIQGPILSAAAPLFIADAISVITNNSTIISIIRAISFIFYIILIFVSTFGLKLNGKIILASAIVKWLTLFLALSITIYLAFVDHQFSQNLQTNNKVNIYLIITTVIAFMNAFGGFESLAGMTKEVKTNNIRKILFIAFGFTFSFYLIFYLVILGVNSQTLNGQFSNIFKRVWSITGLVVFVIGTIFNQISSKLSYTVVNARLLIPLAEDNYLPRFLVKRNKYGEFSNAIYFSLVVTIFSLIVFWLIPEVFKIGDFLISVINIGTVAYLLQYILTFVCAFILEKQEKIERIPLWEKIIYSISFIALIVLVFTYLFPFILFVSWSIYNTITLVSFIVAVLFGYVLYFWANRK</sequence>
<dbReference type="PANTHER" id="PTHR42770:SF18">
    <property type="entry name" value="ARGININE_AGMATINE ANTIPORTER"/>
    <property type="match status" value="1"/>
</dbReference>
<evidence type="ECO:0000256" key="3">
    <source>
        <dbReference type="ARBA" id="ARBA00022692"/>
    </source>
</evidence>
<feature type="transmembrane region" description="Helical" evidence="6">
    <location>
        <begin position="400"/>
        <end position="420"/>
    </location>
</feature>
<dbReference type="Pfam" id="PF13520">
    <property type="entry name" value="AA_permease_2"/>
    <property type="match status" value="1"/>
</dbReference>
<feature type="transmembrane region" description="Helical" evidence="6">
    <location>
        <begin position="356"/>
        <end position="379"/>
    </location>
</feature>
<dbReference type="PANTHER" id="PTHR42770">
    <property type="entry name" value="AMINO ACID TRANSPORTER-RELATED"/>
    <property type="match status" value="1"/>
</dbReference>
<feature type="transmembrane region" description="Helical" evidence="6">
    <location>
        <begin position="161"/>
        <end position="179"/>
    </location>
</feature>
<feature type="transmembrane region" description="Helical" evidence="6">
    <location>
        <begin position="126"/>
        <end position="149"/>
    </location>
</feature>
<feature type="transmembrane region" description="Helical" evidence="6">
    <location>
        <begin position="40"/>
        <end position="60"/>
    </location>
</feature>
<feature type="transmembrane region" description="Helical" evidence="6">
    <location>
        <begin position="326"/>
        <end position="344"/>
    </location>
</feature>
<keyword evidence="4 6" id="KW-1133">Transmembrane helix</keyword>
<dbReference type="RefSeq" id="WP_073372638.1">
    <property type="nucleotide sequence ID" value="NZ_CP017813.1"/>
</dbReference>
<accession>A0A1L4FSS0</accession>
<dbReference type="EMBL" id="CP017813">
    <property type="protein sequence ID" value="APJ38634.1"/>
    <property type="molecule type" value="Genomic_DNA"/>
</dbReference>
<evidence type="ECO:0008006" key="9">
    <source>
        <dbReference type="Google" id="ProtNLM"/>
    </source>
</evidence>
<protein>
    <recommendedName>
        <fullName evidence="9">Amino acid permease</fullName>
    </recommendedName>
</protein>
<organism evidence="7 8">
    <name type="scientific">Mycoplasmopsis pullorum</name>
    <dbReference type="NCBI Taxonomy" id="48003"/>
    <lineage>
        <taxon>Bacteria</taxon>
        <taxon>Bacillati</taxon>
        <taxon>Mycoplasmatota</taxon>
        <taxon>Mycoplasmoidales</taxon>
        <taxon>Metamycoplasmataceae</taxon>
        <taxon>Mycoplasmopsis</taxon>
    </lineage>
</organism>
<evidence type="ECO:0000256" key="2">
    <source>
        <dbReference type="ARBA" id="ARBA00022475"/>
    </source>
</evidence>
<keyword evidence="3 6" id="KW-0812">Transmembrane</keyword>
<evidence type="ECO:0000256" key="5">
    <source>
        <dbReference type="ARBA" id="ARBA00023136"/>
    </source>
</evidence>
<evidence type="ECO:0000313" key="8">
    <source>
        <dbReference type="Proteomes" id="UP000184322"/>
    </source>
</evidence>
<feature type="transmembrane region" description="Helical" evidence="6">
    <location>
        <begin position="12"/>
        <end position="34"/>
    </location>
</feature>
<feature type="transmembrane region" description="Helical" evidence="6">
    <location>
        <begin position="231"/>
        <end position="253"/>
    </location>
</feature>
<keyword evidence="2" id="KW-1003">Cell membrane</keyword>
<dbReference type="GO" id="GO:0022857">
    <property type="term" value="F:transmembrane transporter activity"/>
    <property type="evidence" value="ECO:0007669"/>
    <property type="project" value="InterPro"/>
</dbReference>